<keyword evidence="6" id="KW-0106">Calcium</keyword>
<evidence type="ECO:0000256" key="9">
    <source>
        <dbReference type="SAM" id="Phobius"/>
    </source>
</evidence>
<evidence type="ECO:0000256" key="3">
    <source>
        <dbReference type="ARBA" id="ARBA00022525"/>
    </source>
</evidence>
<name>A0A1M5XAX1_9VIBR</name>
<evidence type="ECO:0000256" key="6">
    <source>
        <dbReference type="ARBA" id="ARBA00022837"/>
    </source>
</evidence>
<protein>
    <submittedName>
        <fullName evidence="10">Uncharacterized protein</fullName>
    </submittedName>
</protein>
<proteinExistence type="inferred from homology"/>
<evidence type="ECO:0000256" key="2">
    <source>
        <dbReference type="ARBA" id="ARBA00004613"/>
    </source>
</evidence>
<evidence type="ECO:0000256" key="1">
    <source>
        <dbReference type="ARBA" id="ARBA00001913"/>
    </source>
</evidence>
<accession>A0A1M5XAX1</accession>
<keyword evidence="11" id="KW-1185">Reference proteome</keyword>
<keyword evidence="5" id="KW-0732">Signal</keyword>
<keyword evidence="9" id="KW-0812">Transmembrane</keyword>
<evidence type="ECO:0000256" key="7">
    <source>
        <dbReference type="ARBA" id="ARBA00023239"/>
    </source>
</evidence>
<sequence length="605" mass="66047">MNDYNVYEDHDHWGWLAQPVLSFGLLCFTILMLLCGVSSATAATTDTSAQLMFSYQADLSDAQVLQGATVQPQPVYLFMQNASGYRGVRYLCCDAARSGTEHYVSNAPLFTQSYDFTGQTPGDKGVYLDEYTSAGYQKRAVTFTLGSAASSDYPPGYVFLEGKGNLNVSGSGTGNEYWVDINNPLADDDSAGTKDAPWKTFSHAVKTATAGDTVYVMPGVYEDPEAIIKDEMPHFSPVHSGEPGNPVTYKSVVKGGAILKSESQDNSAASNHKALSVYDKTDLIFDGFKTIGMVHFKNSERINFINGEVTVGSLLWNDPSLLSGITLERADNCVIRNNYIHAIAPAYQGGEVYSSHNQAAIMVLGTHGETETDYVSNDNLIEYNLVDASDHAYAGLGTKAGSIKGNVWRNNFVKNAVSGIYSTGSTDTKDNSTSSDQSVYTNNIVVNGKNGIEFNYLVIDAVVNNNIIANVEYGFWFTALNSTNMILKNNLFSDVTKSVYRAVANWGVIEGERDRFYQMFSAMDGNHYDQYQRFSFQERAQGHLIHSSLADFQAEAPTLEVNAVETPVDFINPDGDAAEDFRPYVTMGEISAGAYTTAETIVGTY</sequence>
<dbReference type="GO" id="GO:0016837">
    <property type="term" value="F:carbon-oxygen lyase activity, acting on polysaccharides"/>
    <property type="evidence" value="ECO:0007669"/>
    <property type="project" value="TreeGrafter"/>
</dbReference>
<dbReference type="OrthoDB" id="338827at2"/>
<feature type="transmembrane region" description="Helical" evidence="9">
    <location>
        <begin position="20"/>
        <end position="43"/>
    </location>
</feature>
<reference evidence="10 11" key="1">
    <citation type="submission" date="2016-11" db="EMBL/GenBank/DDBJ databases">
        <authorList>
            <person name="Jaros S."/>
            <person name="Januszkiewicz K."/>
            <person name="Wedrychowicz H."/>
        </authorList>
    </citation>
    <scope>NUCLEOTIDE SEQUENCE [LARGE SCALE GENOMIC DNA]</scope>
    <source>
        <strain evidence="10 11">CECT 7868</strain>
    </source>
</reference>
<evidence type="ECO:0000256" key="4">
    <source>
        <dbReference type="ARBA" id="ARBA00022723"/>
    </source>
</evidence>
<dbReference type="GO" id="GO:0046872">
    <property type="term" value="F:metal ion binding"/>
    <property type="evidence" value="ECO:0007669"/>
    <property type="project" value="UniProtKB-KW"/>
</dbReference>
<dbReference type="PANTHER" id="PTHR40088">
    <property type="entry name" value="PECTATE LYASE (EUROFUNG)"/>
    <property type="match status" value="1"/>
</dbReference>
<dbReference type="SUPFAM" id="SSF51126">
    <property type="entry name" value="Pectin lyase-like"/>
    <property type="match status" value="1"/>
</dbReference>
<organism evidence="10 11">
    <name type="scientific">Vibrio aerogenes CECT 7868</name>
    <dbReference type="NCBI Taxonomy" id="1216006"/>
    <lineage>
        <taxon>Bacteria</taxon>
        <taxon>Pseudomonadati</taxon>
        <taxon>Pseudomonadota</taxon>
        <taxon>Gammaproteobacteria</taxon>
        <taxon>Vibrionales</taxon>
        <taxon>Vibrionaceae</taxon>
        <taxon>Vibrio</taxon>
    </lineage>
</organism>
<dbReference type="PANTHER" id="PTHR40088:SF1">
    <property type="entry name" value="PECTATE LYASE PEL9"/>
    <property type="match status" value="1"/>
</dbReference>
<comment type="subcellular location">
    <subcellularLocation>
        <location evidence="2">Secreted</location>
    </subcellularLocation>
</comment>
<gene>
    <name evidence="10" type="ORF">VA7868_01070</name>
</gene>
<keyword evidence="4" id="KW-0479">Metal-binding</keyword>
<dbReference type="InterPro" id="IPR006626">
    <property type="entry name" value="PbH1"/>
</dbReference>
<keyword evidence="3" id="KW-0964">Secreted</keyword>
<dbReference type="AlphaFoldDB" id="A0A1M5XAX1"/>
<dbReference type="STRING" id="1216006.VA7868_01070"/>
<dbReference type="GO" id="GO:0005576">
    <property type="term" value="C:extracellular region"/>
    <property type="evidence" value="ECO:0007669"/>
    <property type="project" value="UniProtKB-SubCell"/>
</dbReference>
<evidence type="ECO:0000256" key="8">
    <source>
        <dbReference type="ARBA" id="ARBA00038263"/>
    </source>
</evidence>
<keyword evidence="7" id="KW-0456">Lyase</keyword>
<dbReference type="Gene3D" id="2.160.20.10">
    <property type="entry name" value="Single-stranded right-handed beta-helix, Pectin lyase-like"/>
    <property type="match status" value="1"/>
</dbReference>
<dbReference type="InterPro" id="IPR012334">
    <property type="entry name" value="Pectin_lyas_fold"/>
</dbReference>
<evidence type="ECO:0000256" key="5">
    <source>
        <dbReference type="ARBA" id="ARBA00022729"/>
    </source>
</evidence>
<keyword evidence="9" id="KW-0472">Membrane</keyword>
<keyword evidence="9" id="KW-1133">Transmembrane helix</keyword>
<dbReference type="SMART" id="SM00710">
    <property type="entry name" value="PbH1"/>
    <property type="match status" value="5"/>
</dbReference>
<evidence type="ECO:0000313" key="11">
    <source>
        <dbReference type="Proteomes" id="UP000184608"/>
    </source>
</evidence>
<dbReference type="InterPro" id="IPR011050">
    <property type="entry name" value="Pectin_lyase_fold/virulence"/>
</dbReference>
<dbReference type="EMBL" id="FQXZ01000010">
    <property type="protein sequence ID" value="SHH96889.1"/>
    <property type="molecule type" value="Genomic_DNA"/>
</dbReference>
<comment type="cofactor">
    <cofactor evidence="1">
        <name>Ca(2+)</name>
        <dbReference type="ChEBI" id="CHEBI:29108"/>
    </cofactor>
</comment>
<evidence type="ECO:0000313" key="10">
    <source>
        <dbReference type="EMBL" id="SHH96889.1"/>
    </source>
</evidence>
<comment type="similarity">
    <text evidence="8">Belongs to the polysaccharide lyase 9 family.</text>
</comment>
<dbReference type="InterPro" id="IPR052052">
    <property type="entry name" value="Polysaccharide_Lyase_9"/>
</dbReference>
<dbReference type="RefSeq" id="WP_073602836.1">
    <property type="nucleotide sequence ID" value="NZ_FQXZ01000010.1"/>
</dbReference>
<dbReference type="Proteomes" id="UP000184608">
    <property type="component" value="Unassembled WGS sequence"/>
</dbReference>